<sequence length="199" mass="23365">MKMAEETVGDSEIRDALSRFISNKYKDKTSTFLIEELGLCRGQVRVDFVVVERLLHGFEIKSDKDDLRRLTRQVDFYSRVLDKATIVVGTRHLIKMQNSVPDWWGILCYEHKANGLHFNTIRLERKNPQRDPRSLVELLWLDEAIALLEGKNAAMGVRSKPRRYVWDKVCRYFEVEEIAKNVREVLKERVMTRALQQPS</sequence>
<dbReference type="Proteomes" id="UP000319619">
    <property type="component" value="Unassembled WGS sequence"/>
</dbReference>
<reference evidence="1 2" key="1">
    <citation type="submission" date="2017-06" db="EMBL/GenBank/DDBJ databases">
        <title>Novel microbial phyla capable of carbon fixation and sulfur reduction in deep-sea sediments.</title>
        <authorList>
            <person name="Huang J."/>
            <person name="Baker B."/>
            <person name="Wang Y."/>
        </authorList>
    </citation>
    <scope>NUCLEOTIDE SEQUENCE [LARGE SCALE GENOMIC DNA]</scope>
    <source>
        <strain evidence="1">B3_LCP</strain>
    </source>
</reference>
<evidence type="ECO:0000313" key="1">
    <source>
        <dbReference type="EMBL" id="TKJ40670.1"/>
    </source>
</evidence>
<accession>A0A532V0D4</accession>
<gene>
    <name evidence="1" type="ORF">CEE37_06820</name>
</gene>
<evidence type="ECO:0000313" key="2">
    <source>
        <dbReference type="Proteomes" id="UP000319619"/>
    </source>
</evidence>
<evidence type="ECO:0008006" key="3">
    <source>
        <dbReference type="Google" id="ProtNLM"/>
    </source>
</evidence>
<dbReference type="AlphaFoldDB" id="A0A532V0D4"/>
<comment type="caution">
    <text evidence="1">The sequence shown here is derived from an EMBL/GenBank/DDBJ whole genome shotgun (WGS) entry which is preliminary data.</text>
</comment>
<dbReference type="InterPro" id="IPR047729">
    <property type="entry name" value="Sce7726-like"/>
</dbReference>
<proteinExistence type="predicted"/>
<organism evidence="1 2">
    <name type="scientific">candidate division LCP-89 bacterium B3_LCP</name>
    <dbReference type="NCBI Taxonomy" id="2012998"/>
    <lineage>
        <taxon>Bacteria</taxon>
        <taxon>Pseudomonadati</taxon>
        <taxon>Bacteria division LCP-89</taxon>
    </lineage>
</organism>
<name>A0A532V0D4_UNCL8</name>
<dbReference type="EMBL" id="NJBN01000004">
    <property type="protein sequence ID" value="TKJ40670.1"/>
    <property type="molecule type" value="Genomic_DNA"/>
</dbReference>
<protein>
    <recommendedName>
        <fullName evidence="3">Sce7726 family protein</fullName>
    </recommendedName>
</protein>
<dbReference type="NCBIfam" id="NF033832">
    <property type="entry name" value="sce7726_fam"/>
    <property type="match status" value="1"/>
</dbReference>